<name>S8D325_9LAMI</name>
<keyword evidence="1" id="KW-0812">Transmembrane</keyword>
<evidence type="ECO:0000256" key="1">
    <source>
        <dbReference type="SAM" id="Phobius"/>
    </source>
</evidence>
<proteinExistence type="predicted"/>
<organism evidence="2 3">
    <name type="scientific">Genlisea aurea</name>
    <dbReference type="NCBI Taxonomy" id="192259"/>
    <lineage>
        <taxon>Eukaryota</taxon>
        <taxon>Viridiplantae</taxon>
        <taxon>Streptophyta</taxon>
        <taxon>Embryophyta</taxon>
        <taxon>Tracheophyta</taxon>
        <taxon>Spermatophyta</taxon>
        <taxon>Magnoliopsida</taxon>
        <taxon>eudicotyledons</taxon>
        <taxon>Gunneridae</taxon>
        <taxon>Pentapetalae</taxon>
        <taxon>asterids</taxon>
        <taxon>lamiids</taxon>
        <taxon>Lamiales</taxon>
        <taxon>Lentibulariaceae</taxon>
        <taxon>Genlisea</taxon>
    </lineage>
</organism>
<dbReference type="EMBL" id="AUSU01000295">
    <property type="protein sequence ID" value="EPS73795.1"/>
    <property type="molecule type" value="Genomic_DNA"/>
</dbReference>
<evidence type="ECO:0000313" key="2">
    <source>
        <dbReference type="EMBL" id="EPS73795.1"/>
    </source>
</evidence>
<gene>
    <name evidence="2" type="ORF">M569_00962</name>
</gene>
<keyword evidence="1" id="KW-0472">Membrane</keyword>
<dbReference type="AlphaFoldDB" id="S8D325"/>
<comment type="caution">
    <text evidence="2">The sequence shown here is derived from an EMBL/GenBank/DDBJ whole genome shotgun (WGS) entry which is preliminary data.</text>
</comment>
<sequence>RTSYKNATILLCFINLIAALSLIRAVLHSTPRAALARNMKESEDARRSMIPWDLITRVREIREEVSVDEVESVLHQQKEAKQNNAGNLMISRLNNFHSYSDSANVRALEEWRKRKIERARQRSLTRNGT</sequence>
<dbReference type="PANTHER" id="PTHR33344">
    <property type="entry name" value="OS02G0761600 PROTEIN"/>
    <property type="match status" value="1"/>
</dbReference>
<evidence type="ECO:0000313" key="3">
    <source>
        <dbReference type="Proteomes" id="UP000015453"/>
    </source>
</evidence>
<keyword evidence="1" id="KW-1133">Transmembrane helix</keyword>
<feature type="non-terminal residue" evidence="2">
    <location>
        <position position="129"/>
    </location>
</feature>
<feature type="transmembrane region" description="Helical" evidence="1">
    <location>
        <begin position="6"/>
        <end position="27"/>
    </location>
</feature>
<keyword evidence="3" id="KW-1185">Reference proteome</keyword>
<dbReference type="Proteomes" id="UP000015453">
    <property type="component" value="Unassembled WGS sequence"/>
</dbReference>
<dbReference type="OrthoDB" id="994207at2759"/>
<reference evidence="2 3" key="1">
    <citation type="journal article" date="2013" name="BMC Genomics">
        <title>The miniature genome of a carnivorous plant Genlisea aurea contains a low number of genes and short non-coding sequences.</title>
        <authorList>
            <person name="Leushkin E.V."/>
            <person name="Sutormin R.A."/>
            <person name="Nabieva E.R."/>
            <person name="Penin A.A."/>
            <person name="Kondrashov A.S."/>
            <person name="Logacheva M.D."/>
        </authorList>
    </citation>
    <scope>NUCLEOTIDE SEQUENCE [LARGE SCALE GENOMIC DNA]</scope>
</reference>
<protein>
    <submittedName>
        <fullName evidence="2">Uncharacterized protein</fullName>
    </submittedName>
</protein>
<accession>S8D325</accession>
<dbReference type="PANTHER" id="PTHR33344:SF7">
    <property type="entry name" value="TRANSMEMBRANE PROTEIN"/>
    <property type="match status" value="1"/>
</dbReference>
<feature type="non-terminal residue" evidence="2">
    <location>
        <position position="1"/>
    </location>
</feature>